<evidence type="ECO:0000256" key="1">
    <source>
        <dbReference type="ARBA" id="ARBA00010646"/>
    </source>
</evidence>
<dbReference type="KEGG" id="fls:GLV81_01620"/>
<feature type="transmembrane region" description="Helical" evidence="2">
    <location>
        <begin position="21"/>
        <end position="41"/>
    </location>
</feature>
<dbReference type="Gene3D" id="3.20.20.80">
    <property type="entry name" value="Glycosidases"/>
    <property type="match status" value="1"/>
</dbReference>
<dbReference type="InterPro" id="IPR002053">
    <property type="entry name" value="Glyco_hydro_25"/>
</dbReference>
<dbReference type="InterPro" id="IPR017853">
    <property type="entry name" value="GH"/>
</dbReference>
<proteinExistence type="inferred from homology"/>
<protein>
    <submittedName>
        <fullName evidence="3">Uncharacterized protein</fullName>
    </submittedName>
</protein>
<dbReference type="Proteomes" id="UP000426027">
    <property type="component" value="Chromosome"/>
</dbReference>
<dbReference type="AlphaFoldDB" id="A0A6I6GWD5"/>
<dbReference type="PANTHER" id="PTHR34135">
    <property type="entry name" value="LYSOZYME"/>
    <property type="match status" value="1"/>
</dbReference>
<comment type="similarity">
    <text evidence="1">Belongs to the glycosyl hydrolase 25 family.</text>
</comment>
<dbReference type="Pfam" id="PF01183">
    <property type="entry name" value="Glyco_hydro_25"/>
    <property type="match status" value="1"/>
</dbReference>
<dbReference type="SUPFAM" id="SSF51445">
    <property type="entry name" value="(Trans)glycosidases"/>
    <property type="match status" value="1"/>
</dbReference>
<dbReference type="PANTHER" id="PTHR34135:SF2">
    <property type="entry name" value="LYSOZYME"/>
    <property type="match status" value="1"/>
</dbReference>
<gene>
    <name evidence="3" type="ORF">GLV81_01620</name>
</gene>
<accession>A0A6I6GWD5</accession>
<evidence type="ECO:0000256" key="2">
    <source>
        <dbReference type="SAM" id="Phobius"/>
    </source>
</evidence>
<keyword evidence="2" id="KW-0812">Transmembrane</keyword>
<evidence type="ECO:0000313" key="3">
    <source>
        <dbReference type="EMBL" id="QGW26971.1"/>
    </source>
</evidence>
<evidence type="ECO:0000313" key="4">
    <source>
        <dbReference type="Proteomes" id="UP000426027"/>
    </source>
</evidence>
<reference evidence="3 4" key="1">
    <citation type="submission" date="2019-11" db="EMBL/GenBank/DDBJ databases">
        <authorList>
            <person name="Im W.T."/>
        </authorList>
    </citation>
    <scope>NUCLEOTIDE SEQUENCE [LARGE SCALE GENOMIC DNA]</scope>
    <source>
        <strain evidence="3 4">SB-02</strain>
    </source>
</reference>
<dbReference type="GO" id="GO:0003796">
    <property type="term" value="F:lysozyme activity"/>
    <property type="evidence" value="ECO:0007669"/>
    <property type="project" value="InterPro"/>
</dbReference>
<sequence>MQTANFAAQTAHMAKKANRAFFRFSIVVLLFIGVLLGLFVWQQFNKAWNSWQHEDDPDNTFTLYSNFGIWLPNQYSIHGIDVSRYQKRVNWSLVSKMKDNDVRLQFAFIKATEGADLLDEQFMRNWKRAREHRMIRGRIIFSEKALAAMSRPCITYNRWIYCPAIWPPCWM</sequence>
<name>A0A6I6GWD5_9BACT</name>
<dbReference type="GO" id="GO:0016052">
    <property type="term" value="P:carbohydrate catabolic process"/>
    <property type="evidence" value="ECO:0007669"/>
    <property type="project" value="TreeGrafter"/>
</dbReference>
<dbReference type="PROSITE" id="PS51904">
    <property type="entry name" value="GLYCOSYL_HYDROL_F25_2"/>
    <property type="match status" value="1"/>
</dbReference>
<keyword evidence="2" id="KW-1133">Transmembrane helix</keyword>
<dbReference type="GO" id="GO:0016998">
    <property type="term" value="P:cell wall macromolecule catabolic process"/>
    <property type="evidence" value="ECO:0007669"/>
    <property type="project" value="InterPro"/>
</dbReference>
<keyword evidence="4" id="KW-1185">Reference proteome</keyword>
<dbReference type="GO" id="GO:0009253">
    <property type="term" value="P:peptidoglycan catabolic process"/>
    <property type="evidence" value="ECO:0007669"/>
    <property type="project" value="InterPro"/>
</dbReference>
<organism evidence="3 4">
    <name type="scientific">Phnomibacter ginsenosidimutans</name>
    <dbReference type="NCBI Taxonomy" id="2676868"/>
    <lineage>
        <taxon>Bacteria</taxon>
        <taxon>Pseudomonadati</taxon>
        <taxon>Bacteroidota</taxon>
        <taxon>Chitinophagia</taxon>
        <taxon>Chitinophagales</taxon>
        <taxon>Chitinophagaceae</taxon>
        <taxon>Phnomibacter</taxon>
    </lineage>
</organism>
<keyword evidence="2" id="KW-0472">Membrane</keyword>
<dbReference type="EMBL" id="CP046566">
    <property type="protein sequence ID" value="QGW26971.1"/>
    <property type="molecule type" value="Genomic_DNA"/>
</dbReference>